<dbReference type="OrthoDB" id="1263565at2"/>
<dbReference type="EMBL" id="FOBV01000006">
    <property type="protein sequence ID" value="SEM73585.1"/>
    <property type="molecule type" value="Genomic_DNA"/>
</dbReference>
<sequence>MEIKKGFIEISEEECRLIVDERFLLINFPVKKAIKVYSYYEKLKNKEKESLTSEIQKTIVFSKESLSLFEEKEAFEKLLIVSYFLLKKHNIIMISDAGLSEESIMNFKIVIVEIIKQMKNKSLYFVRKKYTFVNIDLK</sequence>
<gene>
    <name evidence="1" type="ORF">SAMN05421856_10648</name>
</gene>
<evidence type="ECO:0000313" key="1">
    <source>
        <dbReference type="EMBL" id="SEM73585.1"/>
    </source>
</evidence>
<evidence type="ECO:0000313" key="2">
    <source>
        <dbReference type="Proteomes" id="UP000199450"/>
    </source>
</evidence>
<keyword evidence="2" id="KW-1185">Reference proteome</keyword>
<organism evidence="1 2">
    <name type="scientific">Chryseobacterium taichungense</name>
    <dbReference type="NCBI Taxonomy" id="295069"/>
    <lineage>
        <taxon>Bacteria</taxon>
        <taxon>Pseudomonadati</taxon>
        <taxon>Bacteroidota</taxon>
        <taxon>Flavobacteriia</taxon>
        <taxon>Flavobacteriales</taxon>
        <taxon>Weeksellaceae</taxon>
        <taxon>Chryseobacterium group</taxon>
        <taxon>Chryseobacterium</taxon>
    </lineage>
</organism>
<dbReference type="STRING" id="295069.SAMN05421856_10648"/>
<reference evidence="2" key="1">
    <citation type="submission" date="2016-10" db="EMBL/GenBank/DDBJ databases">
        <authorList>
            <person name="Varghese N."/>
            <person name="Submissions S."/>
        </authorList>
    </citation>
    <scope>NUCLEOTIDE SEQUENCE [LARGE SCALE GENOMIC DNA]</scope>
    <source>
        <strain evidence="2">DSM 17453</strain>
    </source>
</reference>
<accession>A0A1H8ASA8</accession>
<dbReference type="AlphaFoldDB" id="A0A1H8ASA8"/>
<dbReference type="RefSeq" id="WP_090000488.1">
    <property type="nucleotide sequence ID" value="NZ_FOBV01000006.1"/>
</dbReference>
<proteinExistence type="predicted"/>
<name>A0A1H8ASA8_9FLAO</name>
<dbReference type="Proteomes" id="UP000199450">
    <property type="component" value="Unassembled WGS sequence"/>
</dbReference>
<protein>
    <submittedName>
        <fullName evidence="1">Uncharacterized protein</fullName>
    </submittedName>
</protein>